<accession>A0ACB8WYZ9</accession>
<name>A0ACB8WYZ9_9TELE</name>
<protein>
    <submittedName>
        <fullName evidence="1">Uncharacterized protein</fullName>
    </submittedName>
</protein>
<proteinExistence type="predicted"/>
<dbReference type="Proteomes" id="UP000831701">
    <property type="component" value="Chromosome 5"/>
</dbReference>
<dbReference type="EMBL" id="CM041535">
    <property type="protein sequence ID" value="KAI3373009.1"/>
    <property type="molecule type" value="Genomic_DNA"/>
</dbReference>
<gene>
    <name evidence="1" type="ORF">L3Q82_023442</name>
</gene>
<reference evidence="1" key="1">
    <citation type="submission" date="2022-04" db="EMBL/GenBank/DDBJ databases">
        <title>Jade perch genome.</title>
        <authorList>
            <person name="Chao B."/>
        </authorList>
    </citation>
    <scope>NUCLEOTIDE SEQUENCE</scope>
    <source>
        <strain evidence="1">CB-2022</strain>
    </source>
</reference>
<keyword evidence="2" id="KW-1185">Reference proteome</keyword>
<comment type="caution">
    <text evidence="1">The sequence shown here is derived from an EMBL/GenBank/DDBJ whole genome shotgun (WGS) entry which is preliminary data.</text>
</comment>
<evidence type="ECO:0000313" key="2">
    <source>
        <dbReference type="Proteomes" id="UP000831701"/>
    </source>
</evidence>
<evidence type="ECO:0000313" key="1">
    <source>
        <dbReference type="EMBL" id="KAI3373009.1"/>
    </source>
</evidence>
<feature type="non-terminal residue" evidence="1">
    <location>
        <position position="1"/>
    </location>
</feature>
<organism evidence="1 2">
    <name type="scientific">Scortum barcoo</name>
    <name type="common">barcoo grunter</name>
    <dbReference type="NCBI Taxonomy" id="214431"/>
    <lineage>
        <taxon>Eukaryota</taxon>
        <taxon>Metazoa</taxon>
        <taxon>Chordata</taxon>
        <taxon>Craniata</taxon>
        <taxon>Vertebrata</taxon>
        <taxon>Euteleostomi</taxon>
        <taxon>Actinopterygii</taxon>
        <taxon>Neopterygii</taxon>
        <taxon>Teleostei</taxon>
        <taxon>Neoteleostei</taxon>
        <taxon>Acanthomorphata</taxon>
        <taxon>Eupercaria</taxon>
        <taxon>Centrarchiformes</taxon>
        <taxon>Terapontoidei</taxon>
        <taxon>Terapontidae</taxon>
        <taxon>Scortum</taxon>
    </lineage>
</organism>
<sequence>YLITAPLSLRLDAVETVLLQLFDFTQPETVHLYLKTSMAPNHVLLSQQVVTLNDQNRYQAMATVRLHAGQLDKSVNQVILHVQSQKINHHVPIAISRTNGFLFIQTDKPLYTPHQSVRVRAFSLNQELRPANRSVLLTFRDPDYTIVDTTEMFDVNNGIPSMQNPFKIPIKPKNAVCGVSVFAVLPSFTIHVEPEATFISQATFDRFNFKVSARYLHGAPVADGEVFLRYGYIRGKNPPVLIPSSVSRDRTSRGATAPLFTADQLLALRSAAVLPEERPDVPRELKRRRGDARAGSSAKRQERRRYRPVLPSIIMGNVRSLPSKMEELAALTRHQREYRECSLLLFTETWLTALLTPDTAAELDGFTLLRADRSKESGKRNGGGGLAVFVNDRWCNPGHITVKEQHCCKDIELLAVSMRPYYLPREFTHALVVVVYVPPSANADAACDVLLSAVSRLQTQHPDALLLISGDFNHASPSSSLPKFTQQPAVTRTVKKWSEEAEEALKDCFNTTLWDVFSNAHGEDIDSLTHCLTDYINFFCVENTQELKSVQRELRRMIRKGKDCYRRKMEHQLQQNNICGVWKGLKTISGFKEPKSQPVGDQGWANDLNLFFNRFDQASAPPLAQSPLLQPPSRSVPPVHCSSCAPSPPLTTLSSHLPLPPSHNPQFTPTLSSHLPDTATSHSVLCTSPPSTPPCSSLLLTTHQVRNALKKNRARKAAGPDGISSRLLKSCADQLCGIFGYTFNLSLKLGRVPQLWKTSCIVPVPKTPHPKELNSYRPVALTSHLMKTLERLVLAHLRPLVSSFMDPLQFAYQPDIGVDDAVIYLLHTSLTHLEKAGSTVRIMFFDFSSAFNTIQPRLLWGQAAASWGGSSPHYMDFGLPHTQTTVYGDDREYRGLIQDFADWCLRNNLQINAGKTKELVVDFRRRSHSPPAPVSIQGMDIDTVKSYKYLGVHLNDSLDWSDNTNVPCQEGQQQTVPAQEAESAGPAASRTEDRRRMDRLVRRASSVLGCPLDSVEVVGNGRMMAKLSSLLNNTSHPLQDSLTALGSSFSERLLHPRCVKESLSFSSVCAPQLSSTGEVELTVNMTKVLSKHDGPKTLNSLMGQYLYIAVLLQEDTGGISQEAEFASVKFVRSPYSLSLVSTPPFIKPGLPYNIQVLVKDHLDKPMSRVKVRLAERTLTNQGGATENLLCDDSAVSQSSGLAVLVCNPSGEASRVTLKFETDDPNIPAGDQASLLLEAVAYNSPNHRYLYIDPPLPGNSLQVGQFASIQVYTSMPTYVPVKGLSYLVLSKGKVVHFDTKTFLKTGDKKQHLSFEVTAAMVPSIRLLVYYIVYGEGTSELVADSVWLDVKDKCINGLQTDLSYRRRTYKPQEKLSLDIQANQKGLVALSAVDSALFTLRPTYKDPVSMVMHHIEQSDQGCGGGGGRDSADVFRLAGLTFITNANTNPRASTEACTAAVRPKRALPEEEKARKVQSHGRWKACCEHGMKHIPKTMDCHQFSQQMKQKQCREAFRDCCEFVQQHLDQNHDLILGRNEMGADFDEVPSLVRSYFPESWMWEVHPISSGKLLLHRTLPDSLTTWEVKAVGMFENGICVSEPLQVSVSLPLSVDVPLPYQVVRGEQLELKGSVYNQQLDSIKYCVTLTVDPALCLMDSRPVEGRRSTACSWTSLRPKEVGQVTFTVLGLEAGEHLLTFTLKTHGRQRDTLQKKLRVVPEGLRKEVFSGGTLDPQGLYGAEKRVVELRNIRPLNMVPNAAVERMVTINGEVIGDILSVMHSPEGLQQLISLPYGSAEAELGGVLPLIQVYQYLETTRSWDVLGADIRKSSQELSSLVGMLSSFKLGDASYSMWRKRESSTWVTAMVVKMLSLADLVVSVDHQSLSESVAWLIRSTQQPDGRFIEKSSFRPNKVVVCNSSSLLRLYFFDAIFSRKHVLLCGDNEAVIFRNQSVFPLVPCDVCVFISNSLYFKGSFSMTHSKKCEIWFAAIKVTESFVFSDWLQATDAVSQAVHLTSFHCDDRVTSSDENQKPNPAAPSENSPPLLPPLLPPPLLTSSSYILSSCSRTIVLNPLPLVSSHPLLAQFHDDSMRSAANYISQHAPTVKSVYVRAVATYALTLHDSDSMAASQLLSGLERVARQKGHPAVLRYWQEPGVSADWVKPDESSSLTVETTAYVLLTMLLKVPPLPVSVSSSRQNLRRQPDPVLADSGSALRRGLLLCAGHSPDSRGSDCVHSRTVPRAVLNQDINVRYKTTEELGRVQITQTRPVATPIRVTKNHDITVSTGFGRGVSTVKMKTVYYETTASSKDCNFELSVEVSRREYSIQLYCLTQTACLPVCLPACLPACLPSKSLLLLSSSAPGLSAPRLIACAKYAPPPNEMSTESTLTVMKIELPTGVKPYLDDLKQVRSPSECCDDAGRMSLSFITYNRAAVLQFRDAMEPIISDYRQEGNTVIIQVDAVPSESFLCVAFRIRTEFRVSGVTESLFSVYEPQDKGSVCTKPFSYQDQKLQRLCVGNQCQCMTAACGTYRGDVDVTQTAAKRTDETCKPNIKYAYKVTMKSSAVEGDFETFTATVVEVLKNSDTAFEAVTSGTEVDLMKKITCSSITLQNNNQYLVMGASGSEVIVNQSFRYRLPLDSEALVELWPTDCTSPECLDYVAQLEDYALDLQISGCPDSS</sequence>